<feature type="non-terminal residue" evidence="3">
    <location>
        <position position="1"/>
    </location>
</feature>
<feature type="compositionally biased region" description="Polar residues" evidence="1">
    <location>
        <begin position="86"/>
        <end position="99"/>
    </location>
</feature>
<sequence>VSIRAKKSRWFIDNVCSKHMTTNEESLTNYKLIDEENVIYVDNSKGKVISIGNVDSFDSLTLDSEEKEKIDDSTRETKGDQVEVIESSTQGQTNNLPKE</sequence>
<name>A0ABU6RZC9_9FABA</name>
<protein>
    <recommendedName>
        <fullName evidence="2">Retrovirus-related Pol polyprotein from transposon TNT 1-94-like beta-barrel domain-containing protein</fullName>
    </recommendedName>
</protein>
<dbReference type="Proteomes" id="UP001341840">
    <property type="component" value="Unassembled WGS sequence"/>
</dbReference>
<evidence type="ECO:0000313" key="4">
    <source>
        <dbReference type="Proteomes" id="UP001341840"/>
    </source>
</evidence>
<evidence type="ECO:0000259" key="2">
    <source>
        <dbReference type="Pfam" id="PF22936"/>
    </source>
</evidence>
<evidence type="ECO:0000256" key="1">
    <source>
        <dbReference type="SAM" id="MobiDB-lite"/>
    </source>
</evidence>
<feature type="domain" description="Retrovirus-related Pol polyprotein from transposon TNT 1-94-like beta-barrel" evidence="2">
    <location>
        <begin position="10"/>
        <end position="55"/>
    </location>
</feature>
<proteinExistence type="predicted"/>
<accession>A0ABU6RZC9</accession>
<feature type="compositionally biased region" description="Basic and acidic residues" evidence="1">
    <location>
        <begin position="65"/>
        <end position="81"/>
    </location>
</feature>
<dbReference type="Pfam" id="PF22936">
    <property type="entry name" value="Pol_BBD"/>
    <property type="match status" value="1"/>
</dbReference>
<comment type="caution">
    <text evidence="3">The sequence shown here is derived from an EMBL/GenBank/DDBJ whole genome shotgun (WGS) entry which is preliminary data.</text>
</comment>
<evidence type="ECO:0000313" key="3">
    <source>
        <dbReference type="EMBL" id="MED6129269.1"/>
    </source>
</evidence>
<feature type="region of interest" description="Disordered" evidence="1">
    <location>
        <begin position="65"/>
        <end position="99"/>
    </location>
</feature>
<organism evidence="3 4">
    <name type="scientific">Stylosanthes scabra</name>
    <dbReference type="NCBI Taxonomy" id="79078"/>
    <lineage>
        <taxon>Eukaryota</taxon>
        <taxon>Viridiplantae</taxon>
        <taxon>Streptophyta</taxon>
        <taxon>Embryophyta</taxon>
        <taxon>Tracheophyta</taxon>
        <taxon>Spermatophyta</taxon>
        <taxon>Magnoliopsida</taxon>
        <taxon>eudicotyledons</taxon>
        <taxon>Gunneridae</taxon>
        <taxon>Pentapetalae</taxon>
        <taxon>rosids</taxon>
        <taxon>fabids</taxon>
        <taxon>Fabales</taxon>
        <taxon>Fabaceae</taxon>
        <taxon>Papilionoideae</taxon>
        <taxon>50 kb inversion clade</taxon>
        <taxon>dalbergioids sensu lato</taxon>
        <taxon>Dalbergieae</taxon>
        <taxon>Pterocarpus clade</taxon>
        <taxon>Stylosanthes</taxon>
    </lineage>
</organism>
<reference evidence="3 4" key="1">
    <citation type="journal article" date="2023" name="Plants (Basel)">
        <title>Bridging the Gap: Combining Genomics and Transcriptomics Approaches to Understand Stylosanthes scabra, an Orphan Legume from the Brazilian Caatinga.</title>
        <authorList>
            <person name="Ferreira-Neto J.R.C."/>
            <person name="da Silva M.D."/>
            <person name="Binneck E."/>
            <person name="de Melo N.F."/>
            <person name="da Silva R.H."/>
            <person name="de Melo A.L.T.M."/>
            <person name="Pandolfi V."/>
            <person name="Bustamante F.O."/>
            <person name="Brasileiro-Vidal A.C."/>
            <person name="Benko-Iseppon A.M."/>
        </authorList>
    </citation>
    <scope>NUCLEOTIDE SEQUENCE [LARGE SCALE GENOMIC DNA]</scope>
    <source>
        <tissue evidence="3">Leaves</tissue>
    </source>
</reference>
<dbReference type="EMBL" id="JASCZI010034349">
    <property type="protein sequence ID" value="MED6129269.1"/>
    <property type="molecule type" value="Genomic_DNA"/>
</dbReference>
<dbReference type="InterPro" id="IPR054722">
    <property type="entry name" value="PolX-like_BBD"/>
</dbReference>
<gene>
    <name evidence="3" type="ORF">PIB30_106264</name>
</gene>
<keyword evidence="4" id="KW-1185">Reference proteome</keyword>